<dbReference type="EMBL" id="CP097332">
    <property type="protein sequence ID" value="UQX87265.1"/>
    <property type="molecule type" value="Genomic_DNA"/>
</dbReference>
<evidence type="ECO:0008006" key="4">
    <source>
        <dbReference type="Google" id="ProtNLM"/>
    </source>
</evidence>
<dbReference type="RefSeq" id="WP_249769755.1">
    <property type="nucleotide sequence ID" value="NZ_CP097332.1"/>
</dbReference>
<reference evidence="2" key="2">
    <citation type="submission" date="2022-05" db="EMBL/GenBank/DDBJ databases">
        <authorList>
            <person name="Kim J.-S."/>
            <person name="Lee K."/>
            <person name="Suh M."/>
            <person name="Eom M."/>
            <person name="Kim J.-S."/>
            <person name="Kim D.-S."/>
            <person name="Ko S.-H."/>
            <person name="Shin Y."/>
            <person name="Lee J.-S."/>
        </authorList>
    </citation>
    <scope>NUCLEOTIDE SEQUENCE</scope>
    <source>
        <strain evidence="2">N237</strain>
    </source>
</reference>
<proteinExistence type="predicted"/>
<evidence type="ECO:0000256" key="1">
    <source>
        <dbReference type="SAM" id="MobiDB-lite"/>
    </source>
</evidence>
<gene>
    <name evidence="2" type="ORF">M6D93_13260</name>
</gene>
<feature type="region of interest" description="Disordered" evidence="1">
    <location>
        <begin position="1"/>
        <end position="29"/>
    </location>
</feature>
<protein>
    <recommendedName>
        <fullName evidence="4">DUF2188 domain-containing protein</fullName>
    </recommendedName>
</protein>
<feature type="compositionally biased region" description="Basic and acidic residues" evidence="1">
    <location>
        <begin position="10"/>
        <end position="19"/>
    </location>
</feature>
<reference evidence="2" key="1">
    <citation type="journal article" date="2018" name="Int. J. Syst. Evol. Microbiol.">
        <title>Jatrophihabitans telluris sp. nov., isolated from sediment soil of lava forest wetlands and the emended description of the genus Jatrophihabitans.</title>
        <authorList>
            <person name="Lee K.C."/>
            <person name="Suh M.K."/>
            <person name="Eom M.K."/>
            <person name="Kim K.K."/>
            <person name="Kim J.S."/>
            <person name="Kim D.S."/>
            <person name="Ko S.H."/>
            <person name="Shin Y.K."/>
            <person name="Lee J.S."/>
        </authorList>
    </citation>
    <scope>NUCLEOTIDE SEQUENCE</scope>
    <source>
        <strain evidence="2">N237</strain>
    </source>
</reference>
<sequence>MAHSNWTWRYEPDDGRAEPSGEFSNQSDAESWLGESWRHLAEAGVAGVVLVNDGKDVYGPMPLSE</sequence>
<keyword evidence="3" id="KW-1185">Reference proteome</keyword>
<name>A0ABY4QUX6_9ACTN</name>
<evidence type="ECO:0000313" key="2">
    <source>
        <dbReference type="EMBL" id="UQX87265.1"/>
    </source>
</evidence>
<dbReference type="Proteomes" id="UP001056336">
    <property type="component" value="Chromosome"/>
</dbReference>
<evidence type="ECO:0000313" key="3">
    <source>
        <dbReference type="Proteomes" id="UP001056336"/>
    </source>
</evidence>
<organism evidence="2 3">
    <name type="scientific">Jatrophihabitans telluris</name>
    <dbReference type="NCBI Taxonomy" id="2038343"/>
    <lineage>
        <taxon>Bacteria</taxon>
        <taxon>Bacillati</taxon>
        <taxon>Actinomycetota</taxon>
        <taxon>Actinomycetes</taxon>
        <taxon>Jatrophihabitantales</taxon>
        <taxon>Jatrophihabitantaceae</taxon>
        <taxon>Jatrophihabitans</taxon>
    </lineage>
</organism>
<accession>A0ABY4QUX6</accession>